<gene>
    <name evidence="6" type="ORF">NB063_18745</name>
</gene>
<feature type="compositionally biased region" description="Basic and acidic residues" evidence="5">
    <location>
        <begin position="219"/>
        <end position="237"/>
    </location>
</feature>
<reference evidence="6 7" key="1">
    <citation type="journal article" date="2022" name="Syst. Appl. Microbiol.">
        <title>Rhodopirellula aestuarii sp. nov., a novel member of the genus Rhodopirellula isolated from brackish sediments collected in the Tagus River estuary, Portugal.</title>
        <authorList>
            <person name="Vitorino I.R."/>
            <person name="Klimek D."/>
            <person name="Calusinska M."/>
            <person name="Lobo-da-Cunha A."/>
            <person name="Vasconcelos V."/>
            <person name="Lage O.M."/>
        </authorList>
    </citation>
    <scope>NUCLEOTIDE SEQUENCE [LARGE SCALE GENOMIC DNA]</scope>
    <source>
        <strain evidence="6 7">ICT_H3.1</strain>
    </source>
</reference>
<keyword evidence="3 4" id="KW-0326">Glycosidase</keyword>
<dbReference type="InterPro" id="IPR023296">
    <property type="entry name" value="Glyco_hydro_beta-prop_sf"/>
</dbReference>
<evidence type="ECO:0000313" key="7">
    <source>
        <dbReference type="Proteomes" id="UP001202961"/>
    </source>
</evidence>
<evidence type="ECO:0000256" key="3">
    <source>
        <dbReference type="ARBA" id="ARBA00023295"/>
    </source>
</evidence>
<dbReference type="Gene3D" id="2.115.10.20">
    <property type="entry name" value="Glycosyl hydrolase domain, family 43"/>
    <property type="match status" value="1"/>
</dbReference>
<evidence type="ECO:0000256" key="4">
    <source>
        <dbReference type="RuleBase" id="RU361187"/>
    </source>
</evidence>
<dbReference type="InterPro" id="IPR006710">
    <property type="entry name" value="Glyco_hydro_43"/>
</dbReference>
<keyword evidence="7" id="KW-1185">Reference proteome</keyword>
<accession>A0ABT0U7X9</accession>
<dbReference type="Proteomes" id="UP001202961">
    <property type="component" value="Unassembled WGS sequence"/>
</dbReference>
<sequence>MNDTVWKDTNGNEVAAGFGGHITKIGDTYYWVGTDPRPTDGSVRLYSSKTLGSSTWKLETVVEKRKPGLGRRNCTLIHCPTTNRYVIVSKGIGFYQSEGSDVKGPYKYVKKIGAEKLKSKNYHSGGMSVYTEGNKAYLIISMRQLDESRDRYCLIHQLTPDFLGIEKEILWMRVADQREAFWLFKRDNKYYMTYDGPGGWMGSDCYYRTSDSLAGPWTEEKEIGMDPEPKRRQDRSHASQHRYIMNIDGQWIYGGDRYPYQEPESHPPAKGSHIICPLVWEGDHPIVKWEKQWDIAAYGDRRSRK</sequence>
<keyword evidence="2 4" id="KW-0378">Hydrolase</keyword>
<feature type="region of interest" description="Disordered" evidence="5">
    <location>
        <begin position="219"/>
        <end position="239"/>
    </location>
</feature>
<comment type="similarity">
    <text evidence="1 4">Belongs to the glycosyl hydrolase 43 family.</text>
</comment>
<dbReference type="RefSeq" id="WP_250930290.1">
    <property type="nucleotide sequence ID" value="NZ_JAMQBK010000050.1"/>
</dbReference>
<organism evidence="6 7">
    <name type="scientific">Aporhodopirellula aestuarii</name>
    <dbReference type="NCBI Taxonomy" id="2950107"/>
    <lineage>
        <taxon>Bacteria</taxon>
        <taxon>Pseudomonadati</taxon>
        <taxon>Planctomycetota</taxon>
        <taxon>Planctomycetia</taxon>
        <taxon>Pirellulales</taxon>
        <taxon>Pirellulaceae</taxon>
        <taxon>Aporhodopirellula</taxon>
    </lineage>
</organism>
<dbReference type="SUPFAM" id="SSF75005">
    <property type="entry name" value="Arabinanase/levansucrase/invertase"/>
    <property type="match status" value="1"/>
</dbReference>
<dbReference type="EMBL" id="JAMQBK010000050">
    <property type="protein sequence ID" value="MCM2372655.1"/>
    <property type="molecule type" value="Genomic_DNA"/>
</dbReference>
<proteinExistence type="inferred from homology"/>
<comment type="caution">
    <text evidence="6">The sequence shown here is derived from an EMBL/GenBank/DDBJ whole genome shotgun (WGS) entry which is preliminary data.</text>
</comment>
<protein>
    <submittedName>
        <fullName evidence="6">Family 43 glycosylhydrolase</fullName>
    </submittedName>
</protein>
<evidence type="ECO:0000256" key="1">
    <source>
        <dbReference type="ARBA" id="ARBA00009865"/>
    </source>
</evidence>
<evidence type="ECO:0000256" key="2">
    <source>
        <dbReference type="ARBA" id="ARBA00022801"/>
    </source>
</evidence>
<dbReference type="Pfam" id="PF04616">
    <property type="entry name" value="Glyco_hydro_43"/>
    <property type="match status" value="1"/>
</dbReference>
<name>A0ABT0U7X9_9BACT</name>
<evidence type="ECO:0000256" key="5">
    <source>
        <dbReference type="SAM" id="MobiDB-lite"/>
    </source>
</evidence>
<evidence type="ECO:0000313" key="6">
    <source>
        <dbReference type="EMBL" id="MCM2372655.1"/>
    </source>
</evidence>
<dbReference type="PANTHER" id="PTHR22925:SF3">
    <property type="entry name" value="GLYCOSYL HYDROLASE FAMILY PROTEIN 43"/>
    <property type="match status" value="1"/>
</dbReference>
<dbReference type="PANTHER" id="PTHR22925">
    <property type="entry name" value="GLYCOSYL HYDROLASE 43 FAMILY MEMBER"/>
    <property type="match status" value="1"/>
</dbReference>